<proteinExistence type="predicted"/>
<dbReference type="AlphaFoldDB" id="A0A816I2J2"/>
<protein>
    <submittedName>
        <fullName evidence="1">(rape) hypothetical protein</fullName>
    </submittedName>
</protein>
<organism evidence="1">
    <name type="scientific">Brassica napus</name>
    <name type="common">Rape</name>
    <dbReference type="NCBI Taxonomy" id="3708"/>
    <lineage>
        <taxon>Eukaryota</taxon>
        <taxon>Viridiplantae</taxon>
        <taxon>Streptophyta</taxon>
        <taxon>Embryophyta</taxon>
        <taxon>Tracheophyta</taxon>
        <taxon>Spermatophyta</taxon>
        <taxon>Magnoliopsida</taxon>
        <taxon>eudicotyledons</taxon>
        <taxon>Gunneridae</taxon>
        <taxon>Pentapetalae</taxon>
        <taxon>rosids</taxon>
        <taxon>malvids</taxon>
        <taxon>Brassicales</taxon>
        <taxon>Brassicaceae</taxon>
        <taxon>Brassiceae</taxon>
        <taxon>Brassica</taxon>
    </lineage>
</organism>
<reference evidence="1" key="1">
    <citation type="submission" date="2021-01" db="EMBL/GenBank/DDBJ databases">
        <authorList>
            <consortium name="Genoscope - CEA"/>
            <person name="William W."/>
        </authorList>
    </citation>
    <scope>NUCLEOTIDE SEQUENCE</scope>
</reference>
<evidence type="ECO:0000313" key="1">
    <source>
        <dbReference type="EMBL" id="CAF1700662.1"/>
    </source>
</evidence>
<accession>A0A816I2J2</accession>
<name>A0A816I2J2_BRANA</name>
<sequence>MISLPTLACSVCSCVCFGGVWWDLFLLLAAGVKISLPTCFFLEVESGLWS</sequence>
<dbReference type="EMBL" id="HG994367">
    <property type="protein sequence ID" value="CAF1700662.1"/>
    <property type="molecule type" value="Genomic_DNA"/>
</dbReference>
<dbReference type="Proteomes" id="UP001295469">
    <property type="component" value="Chromosome C03"/>
</dbReference>
<gene>
    <name evidence="1" type="ORF">DARMORV10_C03P25860.1</name>
</gene>